<feature type="disulfide bond" evidence="1">
    <location>
        <begin position="674"/>
        <end position="683"/>
    </location>
</feature>
<feature type="domain" description="EGF-like" evidence="4">
    <location>
        <begin position="875"/>
        <end position="912"/>
    </location>
</feature>
<reference evidence="5 6" key="1">
    <citation type="submission" date="2023-11" db="EMBL/GenBank/DDBJ databases">
        <title>Dfirmibasis_genome.</title>
        <authorList>
            <person name="Edelbroek B."/>
            <person name="Kjellin J."/>
            <person name="Jerlstrom-Hultqvist J."/>
            <person name="Soderbom F."/>
        </authorList>
    </citation>
    <scope>NUCLEOTIDE SEQUENCE [LARGE SCALE GENOMIC DNA]</scope>
    <source>
        <strain evidence="5 6">TNS-C-14</strain>
    </source>
</reference>
<dbReference type="PRINTS" id="PR00011">
    <property type="entry name" value="EGFLAMININ"/>
</dbReference>
<feature type="domain" description="EGF-like" evidence="4">
    <location>
        <begin position="647"/>
        <end position="684"/>
    </location>
</feature>
<dbReference type="InterPro" id="IPR054484">
    <property type="entry name" value="ComC_SSD"/>
</dbReference>
<keyword evidence="2" id="KW-0472">Membrane</keyword>
<keyword evidence="1" id="KW-1015">Disulfide bond</keyword>
<dbReference type="PROSITE" id="PS01186">
    <property type="entry name" value="EGF_2"/>
    <property type="match status" value="1"/>
</dbReference>
<dbReference type="Pfam" id="PF25820">
    <property type="entry name" value="DUF7949"/>
    <property type="match status" value="3"/>
</dbReference>
<feature type="disulfide bond" evidence="1">
    <location>
        <begin position="1132"/>
        <end position="1141"/>
    </location>
</feature>
<dbReference type="PROSITE" id="PS50026">
    <property type="entry name" value="EGF_3"/>
    <property type="match status" value="4"/>
</dbReference>
<dbReference type="EMBL" id="JAVFKY010000001">
    <property type="protein sequence ID" value="KAK5584265.1"/>
    <property type="molecule type" value="Genomic_DNA"/>
</dbReference>
<feature type="domain" description="EGF-like" evidence="4">
    <location>
        <begin position="990"/>
        <end position="1023"/>
    </location>
</feature>
<dbReference type="PANTHER" id="PTHR24032">
    <property type="entry name" value="EGF-LIKE DOMAIN-CONTAINING PROTEIN-RELATED-RELATED"/>
    <property type="match status" value="1"/>
</dbReference>
<dbReference type="Pfam" id="PF22933">
    <property type="entry name" value="ComC_SSD"/>
    <property type="match status" value="1"/>
</dbReference>
<dbReference type="Proteomes" id="UP001344447">
    <property type="component" value="Unassembled WGS sequence"/>
</dbReference>
<dbReference type="Gene3D" id="2.10.25.10">
    <property type="entry name" value="Laminin"/>
    <property type="match status" value="5"/>
</dbReference>
<sequence length="1477" mass="160976">MIEIKTYYFFLIFVSFLFCKTFSNDLQQSEKDCLISLLEIIEFSYSDDPNFDICQIPTIICSKSSVVELTLTQPEKNVPINSANFNCFSNLSKLTLENFLLSEDFLTNNLLINSNNVSLSLIGTTDGFIINNNISPSIIYLVIDVNQKHPNPISMSFFTNVKILKIKGITGQIIFGLESSKNEEIYLASDNISSLARINLSNYLKLNIFNIETSRAFKISDGNFQFSSVTNLVNNFILKGSTFTNLVSAFSVLNKASTIVISNNSISAILPTTHQLTTSPLLNVDLSNNALTGSITQDYCSISKINFSLNKLSGTIPNCFACFMDSTMITNFNGNSFTGLKEVTSYCNEIIPKLRYVKDSNKLYLEGTNLGFDGRITSIPPLTWKMVTPSSLFVADTFTNYLDSDLFSISFPVAKVDFKIRLVPSIPTITSIIVGSTKVLTIQGSDFSNHISLTSVKLTKTGTTNDVCTIISSNFSRVEFNCASLTFSATDIYTLTLTSNQNFSKSIFVRFPSAGTISGGTCPNPCNSKGTCLFDGTCICPSANNSTCNGYLCDINGFCQCKDKSYGDACQYKNCDSLNSLNCTGHGDCNSTTGVCTCFTGYHESDCSLKYCPKGPNGFECSGNVNGKCNNDGTCSCNSPFFGNDCSSLPCPIFNSKECSGHGTCNNTIGKCNCFTDYHESDCSLKYCPKAPNGFECNGNVNGKCNSDGTCTCNPPLFGKDCSSLPCPIFNSKECGGNGACNNTIGKCNCFTNYHESDCSLKYCPKGPNGFECSGNVNGNCNSDGTCKCNSPYFGKDCSSLPCPIFNSKECSGYGTCNNTIGKCNCFTDYHESDCSLKYCPKGPNGFECNGNVNGNCNSDGTCTCKSPYFGNDCSSKPCPGNNSNPCSGSGTCDYTIGICQCYRDFYEPDCSKKYCPIGSNGFECSGNTNGRCNFLNGQCECNSDRQGFDCGFSFNQCPSYQDKLCNGNACNNQTGICSCNPGITLPDCSGIACPSKCSNGAYCDITMGQCKCGPNWSGSDCNIPLHYISSIEPCSTKGGKVSLFGWFGDIHNLISISIGVTKCNNIVATNQTVTCDLVAGTGIKDIIFVQNGVSIIGKNLFRYLNSDESISCLNDCSSNGVCSTTDGICKCDIDMIGFDCSARKPQDLKTTPSPTLSSSSSTDNSTLEIVPISLTNIDFKTGEILISNEDTSFTILLDSLVELDYNGDEVKIMDLRNKWTGSFNSSTERYSFSQPVSSFNGASGKIQFDAEVVKEDIKQYQFASLNLPLDKDGIEITVNITNYQFSSGVNTLQLRFTSFASNNMAQDSESSNITYDNECNERDPESDVTNIDQSKTLNYISIKKNSKVLFGRFINIAISDYRQTFITSEIIEKYSNSSSVTIGLNLPHCVDSCFIDPQFTLSPDYSTFKFSCEVIVVPPSRVWIIVICVVIPVIIVSVALYFGIRYYKKNRYSIRLYTMKKSSAIKQKISLKKVNK</sequence>
<proteinExistence type="predicted"/>
<feature type="domain" description="EGF-like" evidence="4">
    <location>
        <begin position="1109"/>
        <end position="1142"/>
    </location>
</feature>
<dbReference type="InterPro" id="IPR000742">
    <property type="entry name" value="EGF"/>
</dbReference>
<comment type="caution">
    <text evidence="5">The sequence shown here is derived from an EMBL/GenBank/DDBJ whole genome shotgun (WGS) entry which is preliminary data.</text>
</comment>
<evidence type="ECO:0000256" key="3">
    <source>
        <dbReference type="SAM" id="SignalP"/>
    </source>
</evidence>
<feature type="disulfide bond" evidence="1">
    <location>
        <begin position="1113"/>
        <end position="1123"/>
    </location>
</feature>
<dbReference type="PROSITE" id="PS00022">
    <property type="entry name" value="EGF_1"/>
    <property type="match status" value="2"/>
</dbReference>
<comment type="caution">
    <text evidence="1">Lacks conserved residue(s) required for the propagation of feature annotation.</text>
</comment>
<keyword evidence="3" id="KW-0732">Signal</keyword>
<evidence type="ECO:0000256" key="1">
    <source>
        <dbReference type="PROSITE-ProRule" id="PRU00076"/>
    </source>
</evidence>
<accession>A0AAN7UDE9</accession>
<dbReference type="SMART" id="SM00181">
    <property type="entry name" value="EGF"/>
    <property type="match status" value="11"/>
</dbReference>
<name>A0AAN7UDE9_9MYCE</name>
<dbReference type="PANTHER" id="PTHR24032:SF20">
    <property type="entry name" value="EGF-LIKE DOMAIN-CONTAINING PROTEIN"/>
    <property type="match status" value="1"/>
</dbReference>
<evidence type="ECO:0000313" key="6">
    <source>
        <dbReference type="Proteomes" id="UP001344447"/>
    </source>
</evidence>
<gene>
    <name evidence="5" type="ORF">RB653_005873</name>
</gene>
<keyword evidence="6" id="KW-1185">Reference proteome</keyword>
<dbReference type="InterPro" id="IPR057709">
    <property type="entry name" value="DUF7949"/>
</dbReference>
<organism evidence="5 6">
    <name type="scientific">Dictyostelium firmibasis</name>
    <dbReference type="NCBI Taxonomy" id="79012"/>
    <lineage>
        <taxon>Eukaryota</taxon>
        <taxon>Amoebozoa</taxon>
        <taxon>Evosea</taxon>
        <taxon>Eumycetozoa</taxon>
        <taxon>Dictyostelia</taxon>
        <taxon>Dictyosteliales</taxon>
        <taxon>Dictyosteliaceae</taxon>
        <taxon>Dictyostelium</taxon>
    </lineage>
</organism>
<dbReference type="InterPro" id="IPR053331">
    <property type="entry name" value="EGF-like_comC"/>
</dbReference>
<evidence type="ECO:0000313" key="5">
    <source>
        <dbReference type="EMBL" id="KAK5584265.1"/>
    </source>
</evidence>
<feature type="transmembrane region" description="Helical" evidence="2">
    <location>
        <begin position="1423"/>
        <end position="1445"/>
    </location>
</feature>
<feature type="signal peptide" evidence="3">
    <location>
        <begin position="1"/>
        <end position="23"/>
    </location>
</feature>
<feature type="disulfide bond" evidence="1">
    <location>
        <begin position="1013"/>
        <end position="1022"/>
    </location>
</feature>
<keyword evidence="2" id="KW-1133">Transmembrane helix</keyword>
<keyword evidence="2" id="KW-0812">Transmembrane</keyword>
<evidence type="ECO:0000256" key="2">
    <source>
        <dbReference type="SAM" id="Phobius"/>
    </source>
</evidence>
<feature type="disulfide bond" evidence="1">
    <location>
        <begin position="902"/>
        <end position="911"/>
    </location>
</feature>
<keyword evidence="1" id="KW-0245">EGF-like domain</keyword>
<evidence type="ECO:0000259" key="4">
    <source>
        <dbReference type="PROSITE" id="PS50026"/>
    </source>
</evidence>
<protein>
    <recommendedName>
        <fullName evidence="4">EGF-like domain-containing protein</fullName>
    </recommendedName>
</protein>
<feature type="chain" id="PRO_5042874963" description="EGF-like domain-containing protein" evidence="3">
    <location>
        <begin position="24"/>
        <end position="1477"/>
    </location>
</feature>
<feature type="disulfide bond" evidence="1">
    <location>
        <begin position="994"/>
        <end position="1004"/>
    </location>
</feature>